<accession>A0A6A5R1Y1</accession>
<dbReference type="PANTHER" id="PTHR46191:SF2">
    <property type="entry name" value="HALOACID DEHALOGENASE-LIKE HYDROLASE DOMAIN-CONTAINING PROTEIN 3"/>
    <property type="match status" value="1"/>
</dbReference>
<gene>
    <name evidence="1" type="ORF">BDU57DRAFT_509230</name>
</gene>
<dbReference type="Pfam" id="PF00702">
    <property type="entry name" value="Hydrolase"/>
    <property type="match status" value="1"/>
</dbReference>
<dbReference type="SUPFAM" id="SSF56784">
    <property type="entry name" value="HAD-like"/>
    <property type="match status" value="1"/>
</dbReference>
<name>A0A6A5R1Y1_AMPQU</name>
<dbReference type="InterPro" id="IPR036412">
    <property type="entry name" value="HAD-like_sf"/>
</dbReference>
<evidence type="ECO:0000313" key="2">
    <source>
        <dbReference type="Proteomes" id="UP000800096"/>
    </source>
</evidence>
<dbReference type="InterPro" id="IPR051828">
    <property type="entry name" value="HAD-like_hydrolase_domain"/>
</dbReference>
<dbReference type="AlphaFoldDB" id="A0A6A5R1Y1"/>
<organism evidence="1 2">
    <name type="scientific">Ampelomyces quisqualis</name>
    <name type="common">Powdery mildew agent</name>
    <dbReference type="NCBI Taxonomy" id="50730"/>
    <lineage>
        <taxon>Eukaryota</taxon>
        <taxon>Fungi</taxon>
        <taxon>Dikarya</taxon>
        <taxon>Ascomycota</taxon>
        <taxon>Pezizomycotina</taxon>
        <taxon>Dothideomycetes</taxon>
        <taxon>Pleosporomycetidae</taxon>
        <taxon>Pleosporales</taxon>
        <taxon>Pleosporineae</taxon>
        <taxon>Phaeosphaeriaceae</taxon>
        <taxon>Ampelomyces</taxon>
    </lineage>
</organism>
<dbReference type="InterPro" id="IPR023214">
    <property type="entry name" value="HAD_sf"/>
</dbReference>
<reference evidence="1" key="1">
    <citation type="journal article" date="2020" name="Stud. Mycol.">
        <title>101 Dothideomycetes genomes: a test case for predicting lifestyles and emergence of pathogens.</title>
        <authorList>
            <person name="Haridas S."/>
            <person name="Albert R."/>
            <person name="Binder M."/>
            <person name="Bloem J."/>
            <person name="Labutti K."/>
            <person name="Salamov A."/>
            <person name="Andreopoulos B."/>
            <person name="Baker S."/>
            <person name="Barry K."/>
            <person name="Bills G."/>
            <person name="Bluhm B."/>
            <person name="Cannon C."/>
            <person name="Castanera R."/>
            <person name="Culley D."/>
            <person name="Daum C."/>
            <person name="Ezra D."/>
            <person name="Gonzalez J."/>
            <person name="Henrissat B."/>
            <person name="Kuo A."/>
            <person name="Liang C."/>
            <person name="Lipzen A."/>
            <person name="Lutzoni F."/>
            <person name="Magnuson J."/>
            <person name="Mondo S."/>
            <person name="Nolan M."/>
            <person name="Ohm R."/>
            <person name="Pangilinan J."/>
            <person name="Park H.-J."/>
            <person name="Ramirez L."/>
            <person name="Alfaro M."/>
            <person name="Sun H."/>
            <person name="Tritt A."/>
            <person name="Yoshinaga Y."/>
            <person name="Zwiers L.-H."/>
            <person name="Turgeon B."/>
            <person name="Goodwin S."/>
            <person name="Spatafora J."/>
            <person name="Crous P."/>
            <person name="Grigoriev I."/>
        </authorList>
    </citation>
    <scope>NUCLEOTIDE SEQUENCE</scope>
    <source>
        <strain evidence="1">HMLAC05119</strain>
    </source>
</reference>
<evidence type="ECO:0000313" key="1">
    <source>
        <dbReference type="EMBL" id="KAF1920796.1"/>
    </source>
</evidence>
<sequence length="321" mass="36604">MQPAQALRAKDNLLLCLDAFGTLFKPRKPIAVTYAEVAASHGIPTGGSQNANEVQERFKIAFKGESERNPNYGKATGLGPKRWWHNVIHNTFTAFMPLGRTVPMEAIKELYQMYSSKKGYVLYPDVKDFFAELQKYNRDGPTQKLKWPYKRVVVGIITNSDDRTRGVLETLDLNVASRRFGTSAQWDPEPSSSKDIEFVVQSYDVGHEKPDHRIFDAATTMLEQVLAAESSETTPDDFEKLYVGDELEKDFDGARRAGWHAVLVDRNGVMSSSTKFRYGRVNLMDHKPQIEVIMARSLFDLGMWEPRTLRAVPRWWKYETA</sequence>
<dbReference type="Gene3D" id="3.40.50.1000">
    <property type="entry name" value="HAD superfamily/HAD-like"/>
    <property type="match status" value="1"/>
</dbReference>
<evidence type="ECO:0008006" key="3">
    <source>
        <dbReference type="Google" id="ProtNLM"/>
    </source>
</evidence>
<dbReference type="PANTHER" id="PTHR46191">
    <property type="match status" value="1"/>
</dbReference>
<dbReference type="EMBL" id="ML979132">
    <property type="protein sequence ID" value="KAF1920796.1"/>
    <property type="molecule type" value="Genomic_DNA"/>
</dbReference>
<proteinExistence type="predicted"/>
<keyword evidence="2" id="KW-1185">Reference proteome</keyword>
<dbReference type="OrthoDB" id="444127at2759"/>
<dbReference type="Gene3D" id="1.10.150.720">
    <property type="entry name" value="Haloacid dehalogenase-like hydrolase"/>
    <property type="match status" value="1"/>
</dbReference>
<dbReference type="InterPro" id="IPR044924">
    <property type="entry name" value="HAD-SF_hydro_IA_REG-2-like_cap"/>
</dbReference>
<dbReference type="Proteomes" id="UP000800096">
    <property type="component" value="Unassembled WGS sequence"/>
</dbReference>
<dbReference type="GO" id="GO:0005634">
    <property type="term" value="C:nucleus"/>
    <property type="evidence" value="ECO:0007669"/>
    <property type="project" value="TreeGrafter"/>
</dbReference>
<protein>
    <recommendedName>
        <fullName evidence="3">HAD-like domain-containing protein</fullName>
    </recommendedName>
</protein>